<evidence type="ECO:0000313" key="2">
    <source>
        <dbReference type="Proteomes" id="UP001497535"/>
    </source>
</evidence>
<dbReference type="EMBL" id="CAVMJV010000027">
    <property type="protein sequence ID" value="CAK5075063.1"/>
    <property type="molecule type" value="Genomic_DNA"/>
</dbReference>
<keyword evidence="2" id="KW-1185">Reference proteome</keyword>
<name>A0ACB0Z836_MELEN</name>
<sequence>MIIDYSAHFWGDKHIGYNVLYDHMKKGEDSVHELLTFIKERASMEDDILKCLNRQLVKASTYTTNNGSLADAWRLTKNALEFWIEIKTKLVHNLGDLSRDVFRYQEELIKIRKKAKDIETLEAINLMQTTTTCLQKIKNKLNKSHIEYRQYMEKYAQIRDIFEDRILKAARMFQEHDRGHILQMKKFFFQLATLLETAQNCDAKTAIEYKQNLELIDVEEIMLRFIEEKGTGTDVPKKLNWTEADELPQEFDVLSAVHSHSSSSNNSSAIVPNTTFSSVTAHNPPPTTVDDLLKFDDHCASSKLFESEKSSQRKSQQKRQRFRQLASEADGEDSDSNSENAEGEQQTNIRINTSDNQQQPSSISTVQHQISSWLGRQKQAASHWRLKKHSASQSSLPAAVANEMAITNEKLQSNNQFAEFSKSFGVNEGSGGGSGLSKRYQKKINAKNSINEITQTKMKRAYSQFQLEGENCDISVVEEEPKIKDPLQVFGPPPPLPPPPLPISAPIPPPLFDNQSLNSQNVSFIYSNEKQPNINYNISQSTDNNRWSAADSSSSSDDEDNSTKFQTTKIRQLQIRPLVEQQEFQKNTSLDELRSAIGQISLPRNSIIENDPWAASDAETTTSADISIQSNQITNQVFPPLRAALTGDSQYRRCFAPSNDFGQSFSIFSTSNSIARARPRSHTPLVFGPASTNTFSKSQMATTTPLNQRNTSQNMDSSSTQGIKTLDHPIVELPRK</sequence>
<organism evidence="1 2">
    <name type="scientific">Meloidogyne enterolobii</name>
    <name type="common">Root-knot nematode worm</name>
    <name type="synonym">Meloidogyne mayaguensis</name>
    <dbReference type="NCBI Taxonomy" id="390850"/>
    <lineage>
        <taxon>Eukaryota</taxon>
        <taxon>Metazoa</taxon>
        <taxon>Ecdysozoa</taxon>
        <taxon>Nematoda</taxon>
        <taxon>Chromadorea</taxon>
        <taxon>Rhabditida</taxon>
        <taxon>Tylenchina</taxon>
        <taxon>Tylenchomorpha</taxon>
        <taxon>Tylenchoidea</taxon>
        <taxon>Meloidogynidae</taxon>
        <taxon>Meloidogyninae</taxon>
        <taxon>Meloidogyne</taxon>
    </lineage>
</organism>
<reference evidence="1" key="1">
    <citation type="submission" date="2023-11" db="EMBL/GenBank/DDBJ databases">
        <authorList>
            <person name="Poullet M."/>
        </authorList>
    </citation>
    <scope>NUCLEOTIDE SEQUENCE</scope>
    <source>
        <strain evidence="1">E1834</strain>
    </source>
</reference>
<protein>
    <submittedName>
        <fullName evidence="1">Uncharacterized protein</fullName>
    </submittedName>
</protein>
<dbReference type="Proteomes" id="UP001497535">
    <property type="component" value="Unassembled WGS sequence"/>
</dbReference>
<comment type="caution">
    <text evidence="1">The sequence shown here is derived from an EMBL/GenBank/DDBJ whole genome shotgun (WGS) entry which is preliminary data.</text>
</comment>
<evidence type="ECO:0000313" key="1">
    <source>
        <dbReference type="EMBL" id="CAK5075063.1"/>
    </source>
</evidence>
<accession>A0ACB0Z836</accession>
<gene>
    <name evidence="1" type="ORF">MENTE1834_LOCUS21839</name>
</gene>
<proteinExistence type="predicted"/>